<evidence type="ECO:0000313" key="2">
    <source>
        <dbReference type="EMBL" id="KAF2438868.1"/>
    </source>
</evidence>
<dbReference type="Proteomes" id="UP000799764">
    <property type="component" value="Unassembled WGS sequence"/>
</dbReference>
<evidence type="ECO:0000313" key="3">
    <source>
        <dbReference type="Proteomes" id="UP000799764"/>
    </source>
</evidence>
<name>A0A9P4P8L9_9PLEO</name>
<proteinExistence type="predicted"/>
<accession>A0A9P4P8L9</accession>
<dbReference type="EMBL" id="MU001511">
    <property type="protein sequence ID" value="KAF2438868.1"/>
    <property type="molecule type" value="Genomic_DNA"/>
</dbReference>
<reference evidence="2" key="1">
    <citation type="journal article" date="2020" name="Stud. Mycol.">
        <title>101 Dothideomycetes genomes: a test case for predicting lifestyles and emergence of pathogens.</title>
        <authorList>
            <person name="Haridas S."/>
            <person name="Albert R."/>
            <person name="Binder M."/>
            <person name="Bloem J."/>
            <person name="Labutti K."/>
            <person name="Salamov A."/>
            <person name="Andreopoulos B."/>
            <person name="Baker S."/>
            <person name="Barry K."/>
            <person name="Bills G."/>
            <person name="Bluhm B."/>
            <person name="Cannon C."/>
            <person name="Castanera R."/>
            <person name="Culley D."/>
            <person name="Daum C."/>
            <person name="Ezra D."/>
            <person name="Gonzalez J."/>
            <person name="Henrissat B."/>
            <person name="Kuo A."/>
            <person name="Liang C."/>
            <person name="Lipzen A."/>
            <person name="Lutzoni F."/>
            <person name="Magnuson J."/>
            <person name="Mondo S."/>
            <person name="Nolan M."/>
            <person name="Ohm R."/>
            <person name="Pangilinan J."/>
            <person name="Park H.-J."/>
            <person name="Ramirez L."/>
            <person name="Alfaro M."/>
            <person name="Sun H."/>
            <person name="Tritt A."/>
            <person name="Yoshinaga Y."/>
            <person name="Zwiers L.-H."/>
            <person name="Turgeon B."/>
            <person name="Goodwin S."/>
            <person name="Spatafora J."/>
            <person name="Crous P."/>
            <person name="Grigoriev I."/>
        </authorList>
    </citation>
    <scope>NUCLEOTIDE SEQUENCE</scope>
    <source>
        <strain evidence="2">CBS 690.94</strain>
    </source>
</reference>
<sequence length="478" mass="52863">MSFTYPENKNMDDLTAIPTPHEENLKDVQTVAAAPLESEKISERPKKREKKNVVAIPTRLDFIDMPDKEPHWKVTHFGEAIIPSPITVLPKPLALSYRNFYNYYEEHEFIKQERLQVSYPRVDVASSLVPALLRHYFPSRDYSVREIWPGTSTGAEFTTHPVVNEVPVFGTRYWIVENKSDSAIVTMVVIVTDPEFSKLPARTQPAHLAVGANFLDSRHRLAVHGDRMARGVVVLLASAGMPIKPTFEFYSFDSSHQQKGVVIPLAVRKQDTQQLATNSISLAPEHAEQVDQMFKTIVRASYGQGAWPQALSTLSAPMAPVPVLHLPPTLTPVAPTPAFPTKRKPKHSTTGTPAPKAKRSKNIEPLGSLPLTPTPGAQGNLPLTPASSAPSSPTIAPAIAGPADQSTRHPIDVRNDKTRKMEHHEISEAYVRTVKRNRAGNLIEENGKMIPNGKSKAIRLVAELMGHTFRAPNHSRVP</sequence>
<comment type="caution">
    <text evidence="2">The sequence shown here is derived from an EMBL/GenBank/DDBJ whole genome shotgun (WGS) entry which is preliminary data.</text>
</comment>
<evidence type="ECO:0000256" key="1">
    <source>
        <dbReference type="SAM" id="MobiDB-lite"/>
    </source>
</evidence>
<feature type="compositionally biased region" description="Low complexity" evidence="1">
    <location>
        <begin position="365"/>
        <end position="403"/>
    </location>
</feature>
<dbReference type="AlphaFoldDB" id="A0A9P4P8L9"/>
<keyword evidence="3" id="KW-1185">Reference proteome</keyword>
<feature type="region of interest" description="Disordered" evidence="1">
    <location>
        <begin position="334"/>
        <end position="410"/>
    </location>
</feature>
<organism evidence="2 3">
    <name type="scientific">Karstenula rhodostoma CBS 690.94</name>
    <dbReference type="NCBI Taxonomy" id="1392251"/>
    <lineage>
        <taxon>Eukaryota</taxon>
        <taxon>Fungi</taxon>
        <taxon>Dikarya</taxon>
        <taxon>Ascomycota</taxon>
        <taxon>Pezizomycotina</taxon>
        <taxon>Dothideomycetes</taxon>
        <taxon>Pleosporomycetidae</taxon>
        <taxon>Pleosporales</taxon>
        <taxon>Massarineae</taxon>
        <taxon>Didymosphaeriaceae</taxon>
        <taxon>Karstenula</taxon>
    </lineage>
</organism>
<feature type="region of interest" description="Disordered" evidence="1">
    <location>
        <begin position="1"/>
        <end position="23"/>
    </location>
</feature>
<gene>
    <name evidence="2" type="ORF">P171DRAFT_477189</name>
</gene>
<dbReference type="OrthoDB" id="3795687at2759"/>
<protein>
    <submittedName>
        <fullName evidence="2">Uncharacterized protein</fullName>
    </submittedName>
</protein>